<feature type="domain" description="Major facilitator superfamily (MFS) profile" evidence="6">
    <location>
        <begin position="19"/>
        <end position="406"/>
    </location>
</feature>
<comment type="subcellular location">
    <subcellularLocation>
        <location evidence="1">Cell membrane</location>
        <topology evidence="1">Multi-pass membrane protein</topology>
    </subcellularLocation>
</comment>
<feature type="transmembrane region" description="Helical" evidence="5">
    <location>
        <begin position="144"/>
        <end position="165"/>
    </location>
</feature>
<evidence type="ECO:0000256" key="4">
    <source>
        <dbReference type="ARBA" id="ARBA00023136"/>
    </source>
</evidence>
<keyword evidence="4 5" id="KW-0472">Membrane</keyword>
<evidence type="ECO:0000256" key="2">
    <source>
        <dbReference type="ARBA" id="ARBA00022692"/>
    </source>
</evidence>
<feature type="transmembrane region" description="Helical" evidence="5">
    <location>
        <begin position="229"/>
        <end position="252"/>
    </location>
</feature>
<dbReference type="PANTHER" id="PTHR11360">
    <property type="entry name" value="MONOCARBOXYLATE TRANSPORTER"/>
    <property type="match status" value="1"/>
</dbReference>
<dbReference type="Proteomes" id="UP001501414">
    <property type="component" value="Unassembled WGS sequence"/>
</dbReference>
<dbReference type="InterPro" id="IPR020846">
    <property type="entry name" value="MFS_dom"/>
</dbReference>
<dbReference type="EMBL" id="BAAAJK010000005">
    <property type="protein sequence ID" value="GAA1383602.1"/>
    <property type="molecule type" value="Genomic_DNA"/>
</dbReference>
<dbReference type="PROSITE" id="PS50850">
    <property type="entry name" value="MFS"/>
    <property type="match status" value="1"/>
</dbReference>
<gene>
    <name evidence="7" type="ORF">GCM10009613_13220</name>
</gene>
<comment type="caution">
    <text evidence="7">The sequence shown here is derived from an EMBL/GenBank/DDBJ whole genome shotgun (WGS) entry which is preliminary data.</text>
</comment>
<feature type="transmembrane region" description="Helical" evidence="5">
    <location>
        <begin position="264"/>
        <end position="283"/>
    </location>
</feature>
<evidence type="ECO:0000313" key="8">
    <source>
        <dbReference type="Proteomes" id="UP001501414"/>
    </source>
</evidence>
<keyword evidence="2 5" id="KW-0812">Transmembrane</keyword>
<feature type="transmembrane region" description="Helical" evidence="5">
    <location>
        <begin position="20"/>
        <end position="38"/>
    </location>
</feature>
<evidence type="ECO:0000256" key="5">
    <source>
        <dbReference type="SAM" id="Phobius"/>
    </source>
</evidence>
<feature type="transmembrane region" description="Helical" evidence="5">
    <location>
        <begin position="177"/>
        <end position="195"/>
    </location>
</feature>
<organism evidence="7 8">
    <name type="scientific">Pseudonocardia kongjuensis</name>
    <dbReference type="NCBI Taxonomy" id="102227"/>
    <lineage>
        <taxon>Bacteria</taxon>
        <taxon>Bacillati</taxon>
        <taxon>Actinomycetota</taxon>
        <taxon>Actinomycetes</taxon>
        <taxon>Pseudonocardiales</taxon>
        <taxon>Pseudonocardiaceae</taxon>
        <taxon>Pseudonocardia</taxon>
    </lineage>
</organism>
<sequence length="423" mass="43402">MSTVDTSAPGSEFRRHWRALSAATIGTATSIVVLPFYTNGLFIPELEAEFGWTRAELTSLPLIGSVILILTAPLVGVVVDRFGARVPASLSLVALAASFLLLSLNGGSFLGYAAVFASMYLLASASTAVSFSRVINERFDRRRGIALGITFAGGGVVAFLAPRLLGTTIAENWRAGYQILGIVTLVGALLVLLLMPGRGDRAGGPASTGPGIPATVIRGSVWSVVRTSLFVRLSLVFLTLSLAVGGMTSHLVPLLRDSGVDAGSAAATASLIGIAIIVGRLGVGLLVDRFFAPYVGIGVLVLASLGYLVLLVGGPGFAAAAAVGIGLALGAEVDLLGYITARYYGITHYSRIFGMLYAAFTLGIGAGPLLLAELRAATGGYGLPLIVSLGFLVFAAVLLATLPRFPVAGTGASESPVPQPATR</sequence>
<feature type="transmembrane region" description="Helical" evidence="5">
    <location>
        <begin position="290"/>
        <end position="310"/>
    </location>
</feature>
<feature type="transmembrane region" description="Helical" evidence="5">
    <location>
        <begin position="352"/>
        <end position="371"/>
    </location>
</feature>
<name>A0ABN1XMV1_9PSEU</name>
<protein>
    <submittedName>
        <fullName evidence="7">MFS transporter</fullName>
    </submittedName>
</protein>
<dbReference type="RefSeq" id="WP_344019441.1">
    <property type="nucleotide sequence ID" value="NZ_BAAAJK010000005.1"/>
</dbReference>
<dbReference type="InterPro" id="IPR036259">
    <property type="entry name" value="MFS_trans_sf"/>
</dbReference>
<evidence type="ECO:0000313" key="7">
    <source>
        <dbReference type="EMBL" id="GAA1383602.1"/>
    </source>
</evidence>
<feature type="transmembrane region" description="Helical" evidence="5">
    <location>
        <begin position="316"/>
        <end position="340"/>
    </location>
</feature>
<feature type="transmembrane region" description="Helical" evidence="5">
    <location>
        <begin position="58"/>
        <end position="79"/>
    </location>
</feature>
<evidence type="ECO:0000256" key="1">
    <source>
        <dbReference type="ARBA" id="ARBA00004651"/>
    </source>
</evidence>
<keyword evidence="8" id="KW-1185">Reference proteome</keyword>
<reference evidence="7 8" key="1">
    <citation type="journal article" date="2019" name="Int. J. Syst. Evol. Microbiol.">
        <title>The Global Catalogue of Microorganisms (GCM) 10K type strain sequencing project: providing services to taxonomists for standard genome sequencing and annotation.</title>
        <authorList>
            <consortium name="The Broad Institute Genomics Platform"/>
            <consortium name="The Broad Institute Genome Sequencing Center for Infectious Disease"/>
            <person name="Wu L."/>
            <person name="Ma J."/>
        </authorList>
    </citation>
    <scope>NUCLEOTIDE SEQUENCE [LARGE SCALE GENOMIC DNA]</scope>
    <source>
        <strain evidence="7 8">JCM 11896</strain>
    </source>
</reference>
<dbReference type="InterPro" id="IPR011701">
    <property type="entry name" value="MFS"/>
</dbReference>
<feature type="transmembrane region" description="Helical" evidence="5">
    <location>
        <begin position="383"/>
        <end position="402"/>
    </location>
</feature>
<keyword evidence="3 5" id="KW-1133">Transmembrane helix</keyword>
<dbReference type="Gene3D" id="1.20.1250.20">
    <property type="entry name" value="MFS general substrate transporter like domains"/>
    <property type="match status" value="2"/>
</dbReference>
<dbReference type="SUPFAM" id="SSF103473">
    <property type="entry name" value="MFS general substrate transporter"/>
    <property type="match status" value="1"/>
</dbReference>
<accession>A0ABN1XMV1</accession>
<feature type="transmembrane region" description="Helical" evidence="5">
    <location>
        <begin position="86"/>
        <end position="104"/>
    </location>
</feature>
<dbReference type="Pfam" id="PF07690">
    <property type="entry name" value="MFS_1"/>
    <property type="match status" value="1"/>
</dbReference>
<dbReference type="InterPro" id="IPR050327">
    <property type="entry name" value="Proton-linked_MCT"/>
</dbReference>
<feature type="transmembrane region" description="Helical" evidence="5">
    <location>
        <begin position="110"/>
        <end position="132"/>
    </location>
</feature>
<proteinExistence type="predicted"/>
<dbReference type="PANTHER" id="PTHR11360:SF284">
    <property type="entry name" value="EG:103B4.3 PROTEIN-RELATED"/>
    <property type="match status" value="1"/>
</dbReference>
<evidence type="ECO:0000259" key="6">
    <source>
        <dbReference type="PROSITE" id="PS50850"/>
    </source>
</evidence>
<evidence type="ECO:0000256" key="3">
    <source>
        <dbReference type="ARBA" id="ARBA00022989"/>
    </source>
</evidence>